<evidence type="ECO:0000256" key="3">
    <source>
        <dbReference type="RuleBase" id="RU363015"/>
    </source>
</evidence>
<keyword evidence="5" id="KW-1185">Reference proteome</keyword>
<dbReference type="EC" id="3.2.2.n1" evidence="3"/>
<dbReference type="GO" id="GO:0008714">
    <property type="term" value="F:AMP nucleosidase activity"/>
    <property type="evidence" value="ECO:0007669"/>
    <property type="project" value="UniProtKB-EC"/>
</dbReference>
<evidence type="ECO:0000256" key="1">
    <source>
        <dbReference type="ARBA" id="ARBA00000274"/>
    </source>
</evidence>
<name>A0A7D4BE30_9BACT</name>
<dbReference type="AlphaFoldDB" id="A0A7D4BE30"/>
<comment type="catalytic activity">
    <reaction evidence="1">
        <text>AMP + H2O = D-ribose 5-phosphate + adenine</text>
        <dbReference type="Rhea" id="RHEA:20129"/>
        <dbReference type="ChEBI" id="CHEBI:15377"/>
        <dbReference type="ChEBI" id="CHEBI:16708"/>
        <dbReference type="ChEBI" id="CHEBI:78346"/>
        <dbReference type="ChEBI" id="CHEBI:456215"/>
        <dbReference type="EC" id="3.2.2.4"/>
    </reaction>
</comment>
<accession>A0A7D4BE30</accession>
<dbReference type="Proteomes" id="UP000500961">
    <property type="component" value="Chromosome"/>
</dbReference>
<keyword evidence="3" id="KW-0203">Cytokinin biosynthesis</keyword>
<dbReference type="SUPFAM" id="SSF102405">
    <property type="entry name" value="MCP/YpsA-like"/>
    <property type="match status" value="1"/>
</dbReference>
<dbReference type="PANTHER" id="PTHR31223">
    <property type="entry name" value="LOG FAMILY PROTEIN YJL055W"/>
    <property type="match status" value="1"/>
</dbReference>
<dbReference type="GO" id="GO:0009691">
    <property type="term" value="P:cytokinin biosynthetic process"/>
    <property type="evidence" value="ECO:0007669"/>
    <property type="project" value="UniProtKB-UniRule"/>
</dbReference>
<dbReference type="Pfam" id="PF03641">
    <property type="entry name" value="Lysine_decarbox"/>
    <property type="match status" value="1"/>
</dbReference>
<evidence type="ECO:0000256" key="2">
    <source>
        <dbReference type="ARBA" id="ARBA00006763"/>
    </source>
</evidence>
<proteinExistence type="inferred from homology"/>
<dbReference type="RefSeq" id="WP_173074933.1">
    <property type="nucleotide sequence ID" value="NZ_CP041345.1"/>
</dbReference>
<comment type="similarity">
    <text evidence="2 3">Belongs to the LOG family.</text>
</comment>
<dbReference type="PANTHER" id="PTHR31223:SF70">
    <property type="entry name" value="LOG FAMILY PROTEIN YJL055W"/>
    <property type="match status" value="1"/>
</dbReference>
<dbReference type="Gene3D" id="3.40.50.450">
    <property type="match status" value="1"/>
</dbReference>
<dbReference type="InterPro" id="IPR031100">
    <property type="entry name" value="LOG_fam"/>
</dbReference>
<dbReference type="InterPro" id="IPR005269">
    <property type="entry name" value="LOG"/>
</dbReference>
<organism evidence="4 5">
    <name type="scientific">Tenuifilum thalassicum</name>
    <dbReference type="NCBI Taxonomy" id="2590900"/>
    <lineage>
        <taxon>Bacteria</taxon>
        <taxon>Pseudomonadati</taxon>
        <taxon>Bacteroidota</taxon>
        <taxon>Bacteroidia</taxon>
        <taxon>Bacteroidales</taxon>
        <taxon>Tenuifilaceae</taxon>
        <taxon>Tenuifilum</taxon>
    </lineage>
</organism>
<reference evidence="4 5" key="1">
    <citation type="submission" date="2019-07" db="EMBL/GenBank/DDBJ databases">
        <title>Thalassofilum flectens gen. nov., sp. nov., a novel moderate thermophilic anaerobe from a shallow sea hot spring in Kunashir Island (Russia), representing a new family in the order Bacteroidales, and proposal of Thalassofilacea fam. nov.</title>
        <authorList>
            <person name="Kochetkova T.V."/>
            <person name="Podosokorskaya O.A."/>
            <person name="Novikov A."/>
            <person name="Elcheninov A.G."/>
            <person name="Toshchakov S.V."/>
            <person name="Kublanov I.V."/>
        </authorList>
    </citation>
    <scope>NUCLEOTIDE SEQUENCE [LARGE SCALE GENOMIC DNA]</scope>
    <source>
        <strain evidence="4 5">38-H</strain>
    </source>
</reference>
<evidence type="ECO:0000313" key="4">
    <source>
        <dbReference type="EMBL" id="QKG80323.1"/>
    </source>
</evidence>
<dbReference type="KEGG" id="ttz:FHG85_08630"/>
<sequence>MKVCVYCASSSKVDTKYFEATKKLAKELARQDITIVYGGGSYGLMGCLADTALENGGKVIGILPRFMEKVEWGHKNLTELILVKDMHERKKLLIQDVDAVVALPGGCGTLEELSEVITLKRLGKFTKPIVILNTDNFYYHLRMLLEKMIAERFMRKEHGEIWQFVDNPEEVIPAIENAPHWDADAINFAAV</sequence>
<dbReference type="NCBIfam" id="TIGR00730">
    <property type="entry name" value="Rossman fold protein, TIGR00730 family"/>
    <property type="match status" value="1"/>
</dbReference>
<dbReference type="GO" id="GO:0005829">
    <property type="term" value="C:cytosol"/>
    <property type="evidence" value="ECO:0007669"/>
    <property type="project" value="TreeGrafter"/>
</dbReference>
<protein>
    <recommendedName>
        <fullName evidence="3">Cytokinin riboside 5'-monophosphate phosphoribohydrolase</fullName>
        <ecNumber evidence="3">3.2.2.n1</ecNumber>
    </recommendedName>
</protein>
<keyword evidence="3" id="KW-0378">Hydrolase</keyword>
<evidence type="ECO:0000313" key="5">
    <source>
        <dbReference type="Proteomes" id="UP000500961"/>
    </source>
</evidence>
<dbReference type="EMBL" id="CP041345">
    <property type="protein sequence ID" value="QKG80323.1"/>
    <property type="molecule type" value="Genomic_DNA"/>
</dbReference>
<gene>
    <name evidence="4" type="ORF">FHG85_08630</name>
</gene>